<dbReference type="GO" id="GO:0005886">
    <property type="term" value="C:plasma membrane"/>
    <property type="evidence" value="ECO:0007669"/>
    <property type="project" value="UniProtKB-SubCell"/>
</dbReference>
<organism evidence="3 4">
    <name type="scientific">Halorubrum yunnanense</name>
    <dbReference type="NCBI Taxonomy" id="1526162"/>
    <lineage>
        <taxon>Archaea</taxon>
        <taxon>Methanobacteriati</taxon>
        <taxon>Methanobacteriota</taxon>
        <taxon>Stenosarchaea group</taxon>
        <taxon>Halobacteria</taxon>
        <taxon>Halobacteriales</taxon>
        <taxon>Haloferacaceae</taxon>
        <taxon>Halorubrum</taxon>
    </lineage>
</organism>
<comment type="caution">
    <text evidence="3">The sequence shown here is derived from an EMBL/GenBank/DDBJ whole genome shotgun (WGS) entry which is preliminary data.</text>
</comment>
<accession>A0ABD5YM16</accession>
<dbReference type="AlphaFoldDB" id="A0ABD5YM16"/>
<gene>
    <name evidence="3" type="ORF">ACFQMK_15255</name>
</gene>
<proteinExistence type="predicted"/>
<evidence type="ECO:0000256" key="1">
    <source>
        <dbReference type="ARBA" id="ARBA00022729"/>
    </source>
</evidence>
<dbReference type="Pfam" id="PF18204">
    <property type="entry name" value="PGF-CTERM"/>
    <property type="match status" value="1"/>
</dbReference>
<evidence type="ECO:0000259" key="2">
    <source>
        <dbReference type="Pfam" id="PF18204"/>
    </source>
</evidence>
<keyword evidence="4" id="KW-1185">Reference proteome</keyword>
<protein>
    <submittedName>
        <fullName evidence="3">PGF-CTERM sorting domain-containing protein</fullName>
    </submittedName>
</protein>
<dbReference type="Proteomes" id="UP001596390">
    <property type="component" value="Unassembled WGS sequence"/>
</dbReference>
<dbReference type="InterPro" id="IPR026371">
    <property type="entry name" value="PGF_CTERM"/>
</dbReference>
<evidence type="ECO:0000313" key="3">
    <source>
        <dbReference type="EMBL" id="MFC7188206.1"/>
    </source>
</evidence>
<name>A0ABD5YM16_9EURY</name>
<dbReference type="NCBIfam" id="TIGR04126">
    <property type="entry name" value="PGF_CTERM"/>
    <property type="match status" value="1"/>
</dbReference>
<keyword evidence="1" id="KW-0732">Signal</keyword>
<evidence type="ECO:0000313" key="4">
    <source>
        <dbReference type="Proteomes" id="UP001596390"/>
    </source>
</evidence>
<dbReference type="EMBL" id="JBHSZZ010000077">
    <property type="protein sequence ID" value="MFC7188206.1"/>
    <property type="molecule type" value="Genomic_DNA"/>
</dbReference>
<feature type="domain" description="PGF-CTERM archaeal protein-sorting signal" evidence="2">
    <location>
        <begin position="1"/>
        <end position="23"/>
    </location>
</feature>
<dbReference type="GO" id="GO:0030115">
    <property type="term" value="C:S-layer"/>
    <property type="evidence" value="ECO:0007669"/>
    <property type="project" value="UniProtKB-SubCell"/>
</dbReference>
<sequence length="25" mass="2537">MPGFGPLVALVALVAAALLATRRND</sequence>
<reference evidence="3 4" key="1">
    <citation type="journal article" date="2019" name="Int. J. Syst. Evol. Microbiol.">
        <title>The Global Catalogue of Microorganisms (GCM) 10K type strain sequencing project: providing services to taxonomists for standard genome sequencing and annotation.</title>
        <authorList>
            <consortium name="The Broad Institute Genomics Platform"/>
            <consortium name="The Broad Institute Genome Sequencing Center for Infectious Disease"/>
            <person name="Wu L."/>
            <person name="Ma J."/>
        </authorList>
    </citation>
    <scope>NUCLEOTIDE SEQUENCE [LARGE SCALE GENOMIC DNA]</scope>
    <source>
        <strain evidence="3 4">Q85</strain>
    </source>
</reference>
<dbReference type="RefSeq" id="WP_379790560.1">
    <property type="nucleotide sequence ID" value="NZ_JAODIX010000077.1"/>
</dbReference>